<evidence type="ECO:0000313" key="1">
    <source>
        <dbReference type="EMBL" id="CAG7894399.1"/>
    </source>
</evidence>
<dbReference type="Gramene" id="A02p33510.2_BraZ1">
    <property type="protein sequence ID" value="A02p33510.2_BraZ1.CDS"/>
    <property type="gene ID" value="A02g33510.2_BraZ1"/>
</dbReference>
<reference evidence="1 2" key="1">
    <citation type="submission" date="2021-07" db="EMBL/GenBank/DDBJ databases">
        <authorList>
            <consortium name="Genoscope - CEA"/>
            <person name="William W."/>
        </authorList>
    </citation>
    <scope>NUCLEOTIDE SEQUENCE [LARGE SCALE GENOMIC DNA]</scope>
</reference>
<sequence>MTSVPPPARGKDNVQSQGLAPVIFINSSMARLLRSC</sequence>
<protein>
    <submittedName>
        <fullName evidence="1">Uncharacterized protein</fullName>
    </submittedName>
</protein>
<accession>A0A8D9H9X6</accession>
<name>A0A8D9H9X6_BRACM</name>
<proteinExistence type="predicted"/>
<dbReference type="EMBL" id="LS974618">
    <property type="protein sequence ID" value="CAG7894399.1"/>
    <property type="molecule type" value="Genomic_DNA"/>
</dbReference>
<gene>
    <name evidence="1" type="ORF">BRAPAZ1V2_A02P33510.2</name>
</gene>
<organism evidence="1 2">
    <name type="scientific">Brassica campestris</name>
    <name type="common">Field mustard</name>
    <dbReference type="NCBI Taxonomy" id="3711"/>
    <lineage>
        <taxon>Eukaryota</taxon>
        <taxon>Viridiplantae</taxon>
        <taxon>Streptophyta</taxon>
        <taxon>Embryophyta</taxon>
        <taxon>Tracheophyta</taxon>
        <taxon>Spermatophyta</taxon>
        <taxon>Magnoliopsida</taxon>
        <taxon>eudicotyledons</taxon>
        <taxon>Gunneridae</taxon>
        <taxon>Pentapetalae</taxon>
        <taxon>rosids</taxon>
        <taxon>malvids</taxon>
        <taxon>Brassicales</taxon>
        <taxon>Brassicaceae</taxon>
        <taxon>Brassiceae</taxon>
        <taxon>Brassica</taxon>
    </lineage>
</organism>
<dbReference type="Proteomes" id="UP000694005">
    <property type="component" value="Chromosome A02"/>
</dbReference>
<evidence type="ECO:0000313" key="2">
    <source>
        <dbReference type="Proteomes" id="UP000694005"/>
    </source>
</evidence>
<dbReference type="AlphaFoldDB" id="A0A8D9H9X6"/>